<feature type="binding site" evidence="8">
    <location>
        <position position="128"/>
    </location>
    <ligand>
        <name>(2S)-2-hydroxy-3-oxobutyl phosphate</name>
        <dbReference type="ChEBI" id="CHEBI:58830"/>
    </ligand>
</feature>
<gene>
    <name evidence="8" type="primary">ribH</name>
    <name evidence="9" type="ORF">JW984_11775</name>
</gene>
<comment type="similarity">
    <text evidence="2 8">Belongs to the DMRL synthase family.</text>
</comment>
<feature type="binding site" evidence="8">
    <location>
        <position position="23"/>
    </location>
    <ligand>
        <name>5-amino-6-(D-ribitylamino)uracil</name>
        <dbReference type="ChEBI" id="CHEBI:15934"/>
    </ligand>
</feature>
<name>A0A9D8KHG9_9DELT</name>
<feature type="binding site" evidence="8">
    <location>
        <begin position="81"/>
        <end position="83"/>
    </location>
    <ligand>
        <name>5-amino-6-(D-ribitylamino)uracil</name>
        <dbReference type="ChEBI" id="CHEBI:15934"/>
    </ligand>
</feature>
<comment type="pathway">
    <text evidence="1 8">Cofactor biosynthesis; riboflavin biosynthesis; riboflavin from 2-hydroxy-3-oxobutyl phosphate and 5-amino-6-(D-ribitylamino)uracil: step 1/2.</text>
</comment>
<evidence type="ECO:0000256" key="2">
    <source>
        <dbReference type="ARBA" id="ARBA00007424"/>
    </source>
</evidence>
<comment type="function">
    <text evidence="8">Catalyzes the formation of 6,7-dimethyl-8-ribityllumazine by condensation of 5-amino-6-(D-ribitylamino)uracil with 3,4-dihydroxy-2-butanone 4-phosphate. This is the penultimate step in the biosynthesis of riboflavin.</text>
</comment>
<dbReference type="InterPro" id="IPR036467">
    <property type="entry name" value="LS/RS_sf"/>
</dbReference>
<dbReference type="SUPFAM" id="SSF52121">
    <property type="entry name" value="Lumazine synthase"/>
    <property type="match status" value="1"/>
</dbReference>
<evidence type="ECO:0000313" key="9">
    <source>
        <dbReference type="EMBL" id="MBN1573866.1"/>
    </source>
</evidence>
<dbReference type="InterPro" id="IPR034964">
    <property type="entry name" value="LS"/>
</dbReference>
<comment type="catalytic activity">
    <reaction evidence="6 8">
        <text>(2S)-2-hydroxy-3-oxobutyl phosphate + 5-amino-6-(D-ribitylamino)uracil = 6,7-dimethyl-8-(1-D-ribityl)lumazine + phosphate + 2 H2O + H(+)</text>
        <dbReference type="Rhea" id="RHEA:26152"/>
        <dbReference type="ChEBI" id="CHEBI:15377"/>
        <dbReference type="ChEBI" id="CHEBI:15378"/>
        <dbReference type="ChEBI" id="CHEBI:15934"/>
        <dbReference type="ChEBI" id="CHEBI:43474"/>
        <dbReference type="ChEBI" id="CHEBI:58201"/>
        <dbReference type="ChEBI" id="CHEBI:58830"/>
        <dbReference type="EC" id="2.5.1.78"/>
    </reaction>
</comment>
<dbReference type="GO" id="GO:0005829">
    <property type="term" value="C:cytosol"/>
    <property type="evidence" value="ECO:0007669"/>
    <property type="project" value="TreeGrafter"/>
</dbReference>
<dbReference type="FunFam" id="3.40.50.960:FF:000001">
    <property type="entry name" value="6,7-dimethyl-8-ribityllumazine synthase"/>
    <property type="match status" value="1"/>
</dbReference>
<dbReference type="EC" id="2.5.1.78" evidence="3 8"/>
<protein>
    <recommendedName>
        <fullName evidence="7 8">6,7-dimethyl-8-ribityllumazine synthase</fullName>
        <shortName evidence="8">DMRL synthase</shortName>
        <shortName evidence="8">LS</shortName>
        <shortName evidence="8">Lumazine synthase</shortName>
        <ecNumber evidence="3 8">2.5.1.78</ecNumber>
    </recommendedName>
</protein>
<reference evidence="9" key="1">
    <citation type="journal article" date="2021" name="Environ. Microbiol.">
        <title>Genomic characterization of three novel Desulfobacterota classes expand the metabolic and phylogenetic diversity of the phylum.</title>
        <authorList>
            <person name="Murphy C.L."/>
            <person name="Biggerstaff J."/>
            <person name="Eichhorn A."/>
            <person name="Ewing E."/>
            <person name="Shahan R."/>
            <person name="Soriano D."/>
            <person name="Stewart S."/>
            <person name="VanMol K."/>
            <person name="Walker R."/>
            <person name="Walters P."/>
            <person name="Elshahed M.S."/>
            <person name="Youssef N.H."/>
        </authorList>
    </citation>
    <scope>NUCLEOTIDE SEQUENCE</scope>
    <source>
        <strain evidence="9">Zod_Metabat.24</strain>
    </source>
</reference>
<feature type="active site" description="Proton donor" evidence="8">
    <location>
        <position position="89"/>
    </location>
</feature>
<dbReference type="HAMAP" id="MF_00178">
    <property type="entry name" value="Lumazine_synth"/>
    <property type="match status" value="1"/>
</dbReference>
<keyword evidence="5 8" id="KW-0808">Transferase</keyword>
<evidence type="ECO:0000256" key="1">
    <source>
        <dbReference type="ARBA" id="ARBA00004917"/>
    </source>
</evidence>
<keyword evidence="4 8" id="KW-0686">Riboflavin biosynthesis</keyword>
<organism evidence="9 10">
    <name type="scientific">Candidatus Zymogenus saltonus</name>
    <dbReference type="NCBI Taxonomy" id="2844893"/>
    <lineage>
        <taxon>Bacteria</taxon>
        <taxon>Deltaproteobacteria</taxon>
        <taxon>Candidatus Zymogenia</taxon>
        <taxon>Candidatus Zymogeniales</taxon>
        <taxon>Candidatus Zymogenaceae</taxon>
        <taxon>Candidatus Zymogenus</taxon>
    </lineage>
</organism>
<feature type="binding site" evidence="8">
    <location>
        <begin position="57"/>
        <end position="59"/>
    </location>
    <ligand>
        <name>5-amino-6-(D-ribitylamino)uracil</name>
        <dbReference type="ChEBI" id="CHEBI:15934"/>
    </ligand>
</feature>
<dbReference type="GO" id="GO:0000906">
    <property type="term" value="F:6,7-dimethyl-8-ribityllumazine synthase activity"/>
    <property type="evidence" value="ECO:0007669"/>
    <property type="project" value="UniProtKB-UniRule"/>
</dbReference>
<evidence type="ECO:0000256" key="4">
    <source>
        <dbReference type="ARBA" id="ARBA00022619"/>
    </source>
</evidence>
<dbReference type="NCBIfam" id="NF000812">
    <property type="entry name" value="PRK00061.1-4"/>
    <property type="match status" value="1"/>
</dbReference>
<dbReference type="GO" id="GO:0009349">
    <property type="term" value="C:riboflavin synthase complex"/>
    <property type="evidence" value="ECO:0007669"/>
    <property type="project" value="UniProtKB-UniRule"/>
</dbReference>
<feature type="binding site" evidence="8">
    <location>
        <begin position="86"/>
        <end position="87"/>
    </location>
    <ligand>
        <name>(2S)-2-hydroxy-3-oxobutyl phosphate</name>
        <dbReference type="ChEBI" id="CHEBI:58830"/>
    </ligand>
</feature>
<accession>A0A9D8KHG9</accession>
<reference evidence="9" key="2">
    <citation type="submission" date="2021-01" db="EMBL/GenBank/DDBJ databases">
        <authorList>
            <person name="Hahn C.R."/>
            <person name="Youssef N.H."/>
            <person name="Elshahed M."/>
        </authorList>
    </citation>
    <scope>NUCLEOTIDE SEQUENCE</scope>
    <source>
        <strain evidence="9">Zod_Metabat.24</strain>
    </source>
</reference>
<evidence type="ECO:0000256" key="7">
    <source>
        <dbReference type="ARBA" id="ARBA00072606"/>
    </source>
</evidence>
<dbReference type="Gene3D" id="3.40.50.960">
    <property type="entry name" value="Lumazine/riboflavin synthase"/>
    <property type="match status" value="1"/>
</dbReference>
<evidence type="ECO:0000256" key="5">
    <source>
        <dbReference type="ARBA" id="ARBA00022679"/>
    </source>
</evidence>
<evidence type="ECO:0000256" key="6">
    <source>
        <dbReference type="ARBA" id="ARBA00048785"/>
    </source>
</evidence>
<sequence>MPRHIEGKIEAKGLKFGVILSRFNSFIGDKLLDGATDAILRHGGADEDIHVYRVPGAFEVPQMARKLVELGKYDAIICIGAVIRGSTPHFEYIAAESAKGVARLSMESNIPVSYGIITTDNIEQAIERAGSKSGNKGYDAAVTAIEMVNLMAEIKK</sequence>
<dbReference type="CDD" id="cd09209">
    <property type="entry name" value="Lumazine_synthase-I"/>
    <property type="match status" value="1"/>
</dbReference>
<dbReference type="EMBL" id="JAFGIX010000057">
    <property type="protein sequence ID" value="MBN1573866.1"/>
    <property type="molecule type" value="Genomic_DNA"/>
</dbReference>
<dbReference type="Proteomes" id="UP000809273">
    <property type="component" value="Unassembled WGS sequence"/>
</dbReference>
<evidence type="ECO:0000256" key="3">
    <source>
        <dbReference type="ARBA" id="ARBA00012664"/>
    </source>
</evidence>
<dbReference type="AlphaFoldDB" id="A0A9D8KHG9"/>
<dbReference type="PANTHER" id="PTHR21058">
    <property type="entry name" value="6,7-DIMETHYL-8-RIBITYLLUMAZINE SYNTHASE DMRL SYNTHASE LUMAZINE SYNTHASE"/>
    <property type="match status" value="1"/>
</dbReference>
<evidence type="ECO:0000313" key="10">
    <source>
        <dbReference type="Proteomes" id="UP000809273"/>
    </source>
</evidence>
<dbReference type="PANTHER" id="PTHR21058:SF0">
    <property type="entry name" value="6,7-DIMETHYL-8-RIBITYLLUMAZINE SYNTHASE"/>
    <property type="match status" value="1"/>
</dbReference>
<evidence type="ECO:0000256" key="8">
    <source>
        <dbReference type="HAMAP-Rule" id="MF_00178"/>
    </source>
</evidence>
<dbReference type="GO" id="GO:0009231">
    <property type="term" value="P:riboflavin biosynthetic process"/>
    <property type="evidence" value="ECO:0007669"/>
    <property type="project" value="UniProtKB-UniRule"/>
</dbReference>
<dbReference type="InterPro" id="IPR002180">
    <property type="entry name" value="LS/RS"/>
</dbReference>
<dbReference type="Pfam" id="PF00885">
    <property type="entry name" value="DMRL_synthase"/>
    <property type="match status" value="1"/>
</dbReference>
<feature type="binding site" evidence="8">
    <location>
        <position position="114"/>
    </location>
    <ligand>
        <name>5-amino-6-(D-ribitylamino)uracil</name>
        <dbReference type="ChEBI" id="CHEBI:15934"/>
    </ligand>
</feature>
<proteinExistence type="inferred from homology"/>
<dbReference type="NCBIfam" id="TIGR00114">
    <property type="entry name" value="lumazine-synth"/>
    <property type="match status" value="1"/>
</dbReference>
<comment type="caution">
    <text evidence="9">The sequence shown here is derived from an EMBL/GenBank/DDBJ whole genome shotgun (WGS) entry which is preliminary data.</text>
</comment>